<dbReference type="KEGG" id="mlr:MELLADRAFT_84946"/>
<name>F4RHH5_MELLP</name>
<feature type="compositionally biased region" description="Acidic residues" evidence="1">
    <location>
        <begin position="40"/>
        <end position="52"/>
    </location>
</feature>
<feature type="region of interest" description="Disordered" evidence="1">
    <location>
        <begin position="328"/>
        <end position="350"/>
    </location>
</feature>
<accession>F4RHH5</accession>
<organism evidence="3">
    <name type="scientific">Melampsora larici-populina (strain 98AG31 / pathotype 3-4-7)</name>
    <name type="common">Poplar leaf rust fungus</name>
    <dbReference type="NCBI Taxonomy" id="747676"/>
    <lineage>
        <taxon>Eukaryota</taxon>
        <taxon>Fungi</taxon>
        <taxon>Dikarya</taxon>
        <taxon>Basidiomycota</taxon>
        <taxon>Pucciniomycotina</taxon>
        <taxon>Pucciniomycetes</taxon>
        <taxon>Pucciniales</taxon>
        <taxon>Melampsoraceae</taxon>
        <taxon>Melampsora</taxon>
    </lineage>
</organism>
<dbReference type="InParanoid" id="F4RHH5"/>
<dbReference type="EMBL" id="GL883101">
    <property type="protein sequence ID" value="EGG08357.1"/>
    <property type="molecule type" value="Genomic_DNA"/>
</dbReference>
<evidence type="ECO:0000313" key="2">
    <source>
        <dbReference type="EMBL" id="EGG08357.1"/>
    </source>
</evidence>
<keyword evidence="3" id="KW-1185">Reference proteome</keyword>
<dbReference type="VEuPathDB" id="FungiDB:MELLADRAFT_84946"/>
<dbReference type="HOGENOM" id="CLU_025212_2_2_1"/>
<reference evidence="3" key="1">
    <citation type="journal article" date="2011" name="Proc. Natl. Acad. Sci. U.S.A.">
        <title>Obligate biotrophy features unraveled by the genomic analysis of rust fungi.</title>
        <authorList>
            <person name="Duplessis S."/>
            <person name="Cuomo C.A."/>
            <person name="Lin Y.-C."/>
            <person name="Aerts A."/>
            <person name="Tisserant E."/>
            <person name="Veneault-Fourrey C."/>
            <person name="Joly D.L."/>
            <person name="Hacquard S."/>
            <person name="Amselem J."/>
            <person name="Cantarel B.L."/>
            <person name="Chiu R."/>
            <person name="Coutinho P.M."/>
            <person name="Feau N."/>
            <person name="Field M."/>
            <person name="Frey P."/>
            <person name="Gelhaye E."/>
            <person name="Goldberg J."/>
            <person name="Grabherr M.G."/>
            <person name="Kodira C.D."/>
            <person name="Kohler A."/>
            <person name="Kuees U."/>
            <person name="Lindquist E.A."/>
            <person name="Lucas S.M."/>
            <person name="Mago R."/>
            <person name="Mauceli E."/>
            <person name="Morin E."/>
            <person name="Murat C."/>
            <person name="Pangilinan J.L."/>
            <person name="Park R."/>
            <person name="Pearson M."/>
            <person name="Quesneville H."/>
            <person name="Rouhier N."/>
            <person name="Sakthikumar S."/>
            <person name="Salamov A.A."/>
            <person name="Schmutz J."/>
            <person name="Selles B."/>
            <person name="Shapiro H."/>
            <person name="Tanguay P."/>
            <person name="Tuskan G.A."/>
            <person name="Henrissat B."/>
            <person name="Van de Peer Y."/>
            <person name="Rouze P."/>
            <person name="Ellis J.G."/>
            <person name="Dodds P.N."/>
            <person name="Schein J.E."/>
            <person name="Zhong S."/>
            <person name="Hamelin R.C."/>
            <person name="Grigoriev I.V."/>
            <person name="Szabo L.J."/>
            <person name="Martin F."/>
        </authorList>
    </citation>
    <scope>NUCLEOTIDE SEQUENCE [LARGE SCALE GENOMIC DNA]</scope>
    <source>
        <strain evidence="3">98AG31 / pathotype 3-4-7</strain>
    </source>
</reference>
<proteinExistence type="predicted"/>
<feature type="compositionally biased region" description="Polar residues" evidence="1">
    <location>
        <begin position="1"/>
        <end position="12"/>
    </location>
</feature>
<dbReference type="RefSeq" id="XP_007408555.1">
    <property type="nucleotide sequence ID" value="XM_007408493.1"/>
</dbReference>
<dbReference type="Proteomes" id="UP000001072">
    <property type="component" value="Unassembled WGS sequence"/>
</dbReference>
<feature type="compositionally biased region" description="Polar residues" evidence="1">
    <location>
        <begin position="328"/>
        <end position="337"/>
    </location>
</feature>
<evidence type="ECO:0000256" key="1">
    <source>
        <dbReference type="SAM" id="MobiDB-lite"/>
    </source>
</evidence>
<dbReference type="AlphaFoldDB" id="F4RHH5"/>
<protein>
    <submittedName>
        <fullName evidence="2">Uncharacterized protein</fullName>
    </submittedName>
</protein>
<sequence length="350" mass="39098">MSSTTQPQQETRLAQAKATTPAMRSGSKRPAKRCRREDNLTQEEIDLDEPDNEPPLPLNTTITNVDFNLSDITLQNYHAAKKFWPVGQIQAQLNRQRLANHQLSAAVIAEGQAVLEDLAHTIHMIAMVSGVDITKLKGLMRGTHGENLWHRWPSFAIEANANPMPVRGDPNSSGYPDYSSITITDNSNMFGDSSILVPEVPKLKEEEELLYCPIYEKLVDTKKVERDRKLNTPLASCQKQEKQSLQCMEKIAQELAQYHHLVGLEYYIIACSSSSSGGGWCRECTSWDEMSTWVETKAQLKYDFPLFGQSGSTIDQVNLVAAAKNTPSVTHKASNNKSDTDKKTLSDMLN</sequence>
<dbReference type="GeneID" id="18933674"/>
<gene>
    <name evidence="2" type="ORF">MELLADRAFT_84946</name>
</gene>
<feature type="region of interest" description="Disordered" evidence="1">
    <location>
        <begin position="1"/>
        <end position="58"/>
    </location>
</feature>
<feature type="compositionally biased region" description="Basic and acidic residues" evidence="1">
    <location>
        <begin position="338"/>
        <end position="350"/>
    </location>
</feature>
<evidence type="ECO:0000313" key="3">
    <source>
        <dbReference type="Proteomes" id="UP000001072"/>
    </source>
</evidence>